<proteinExistence type="inferred from homology"/>
<dbReference type="Pfam" id="PF09754">
    <property type="entry name" value="PAC2"/>
    <property type="match status" value="1"/>
</dbReference>
<dbReference type="PIRSF" id="PIRSF010044">
    <property type="entry name" value="UCP010044"/>
    <property type="match status" value="1"/>
</dbReference>
<dbReference type="GO" id="GO:0000502">
    <property type="term" value="C:proteasome complex"/>
    <property type="evidence" value="ECO:0007669"/>
    <property type="project" value="UniProtKB-KW"/>
</dbReference>
<gene>
    <name evidence="6" type="primary">LOC105361547</name>
</gene>
<dbReference type="GO" id="GO:0005634">
    <property type="term" value="C:nucleus"/>
    <property type="evidence" value="ECO:0007669"/>
    <property type="project" value="TreeGrafter"/>
</dbReference>
<dbReference type="GO" id="GO:0005829">
    <property type="term" value="C:cytosol"/>
    <property type="evidence" value="ECO:0007669"/>
    <property type="project" value="TreeGrafter"/>
</dbReference>
<dbReference type="AlphaFoldDB" id="A0AAJ7DUN9"/>
<comment type="subunit">
    <text evidence="4">Forms a heterodimer with PSMG1.</text>
</comment>
<dbReference type="GO" id="GO:0043248">
    <property type="term" value="P:proteasome assembly"/>
    <property type="evidence" value="ECO:0007669"/>
    <property type="project" value="TreeGrafter"/>
</dbReference>
<dbReference type="Proteomes" id="UP000695007">
    <property type="component" value="Unplaced"/>
</dbReference>
<dbReference type="KEGG" id="csol:105361547"/>
<sequence>MIYLNKKLYLTNYTMILPSVAVGNVAQLSIDLLISTLSLRKIGCIFDTCFIPLVGADPYNKTNQEICTSVDLYLSDEKKLVVLQIRTPLVKKAKKFFYEILNFVKDYKILKVIILTSCFGHDKRDEQIRTVPFCYLTTKNISKEFKQQFEELSWKGLESSFLEDSNKTIWQIHGGGFAQMIFELLQENNIISVVLFKFCSEGNNIPDAVELINCLNCWLQLFKIDSKFKFPPSWNFVFGKSTPKEIY</sequence>
<accession>A0AAJ7DUN9</accession>
<dbReference type="InterPro" id="IPR019151">
    <property type="entry name" value="Proteasome_assmbl_chaperone_2"/>
</dbReference>
<comment type="similarity">
    <text evidence="3 4">Belongs to the PSMG2 family.</text>
</comment>
<dbReference type="PANTHER" id="PTHR12970:SF1">
    <property type="entry name" value="PROTEASOME ASSEMBLY CHAPERONE 2"/>
    <property type="match status" value="1"/>
</dbReference>
<evidence type="ECO:0000256" key="3">
    <source>
        <dbReference type="ARBA" id="ARBA00025745"/>
    </source>
</evidence>
<organism evidence="5 6">
    <name type="scientific">Ceratosolen solmsi marchali</name>
    <dbReference type="NCBI Taxonomy" id="326594"/>
    <lineage>
        <taxon>Eukaryota</taxon>
        <taxon>Metazoa</taxon>
        <taxon>Ecdysozoa</taxon>
        <taxon>Arthropoda</taxon>
        <taxon>Hexapoda</taxon>
        <taxon>Insecta</taxon>
        <taxon>Pterygota</taxon>
        <taxon>Neoptera</taxon>
        <taxon>Endopterygota</taxon>
        <taxon>Hymenoptera</taxon>
        <taxon>Apocrita</taxon>
        <taxon>Proctotrupomorpha</taxon>
        <taxon>Chalcidoidea</taxon>
        <taxon>Agaonidae</taxon>
        <taxon>Agaoninae</taxon>
        <taxon>Ceratosolen</taxon>
    </lineage>
</organism>
<protein>
    <recommendedName>
        <fullName evidence="1 4">Proteasome assembly chaperone 2</fullName>
    </recommendedName>
</protein>
<keyword evidence="5" id="KW-1185">Reference proteome</keyword>
<evidence type="ECO:0000313" key="6">
    <source>
        <dbReference type="RefSeq" id="XP_011497070.1"/>
    </source>
</evidence>
<dbReference type="InterPro" id="IPR038389">
    <property type="entry name" value="PSMG2_sf"/>
</dbReference>
<evidence type="ECO:0000313" key="5">
    <source>
        <dbReference type="Proteomes" id="UP000695007"/>
    </source>
</evidence>
<evidence type="ECO:0000256" key="4">
    <source>
        <dbReference type="PIRNR" id="PIRNR010044"/>
    </source>
</evidence>
<evidence type="ECO:0000256" key="2">
    <source>
        <dbReference type="ARBA" id="ARBA00023186"/>
    </source>
</evidence>
<dbReference type="PANTHER" id="PTHR12970">
    <property type="entry name" value="PROTEASOME ASSEMBLY CHAPERONE 2"/>
    <property type="match status" value="1"/>
</dbReference>
<reference evidence="6" key="1">
    <citation type="submission" date="2025-08" db="UniProtKB">
        <authorList>
            <consortium name="RefSeq"/>
        </authorList>
    </citation>
    <scope>IDENTIFICATION</scope>
</reference>
<name>A0AAJ7DUN9_9HYME</name>
<dbReference type="InterPro" id="IPR016562">
    <property type="entry name" value="Proteasome_assmbl_chp_2_euk"/>
</dbReference>
<evidence type="ECO:0000256" key="1">
    <source>
        <dbReference type="ARBA" id="ARBA00019186"/>
    </source>
</evidence>
<dbReference type="GeneID" id="105361547"/>
<keyword evidence="6" id="KW-0647">Proteasome</keyword>
<comment type="function">
    <text evidence="4">Chaperone protein which promotes assembly of the 20S proteasome as part of a heterodimer with PSMG1.</text>
</comment>
<dbReference type="Gene3D" id="3.40.50.10900">
    <property type="entry name" value="PAC-like subunit"/>
    <property type="match status" value="1"/>
</dbReference>
<keyword evidence="2 4" id="KW-0143">Chaperone</keyword>
<dbReference type="RefSeq" id="XP_011497070.1">
    <property type="nucleotide sequence ID" value="XM_011498768.1"/>
</dbReference>